<sequence>MPLDLKVREVCLIENTRLTGATEYLPDDIRLERPTPPRLMLHPAERLTFPAQF</sequence>
<accession>A0A8S4RRA5</accession>
<gene>
    <name evidence="1" type="primary">jg18071</name>
    <name evidence="1" type="ORF">PAEG_LOCUS16645</name>
</gene>
<comment type="caution">
    <text evidence="1">The sequence shown here is derived from an EMBL/GenBank/DDBJ whole genome shotgun (WGS) entry which is preliminary data.</text>
</comment>
<dbReference type="AlphaFoldDB" id="A0A8S4RRA5"/>
<dbReference type="Proteomes" id="UP000838756">
    <property type="component" value="Unassembled WGS sequence"/>
</dbReference>
<name>A0A8S4RRA5_9NEOP</name>
<evidence type="ECO:0000313" key="2">
    <source>
        <dbReference type="Proteomes" id="UP000838756"/>
    </source>
</evidence>
<feature type="non-terminal residue" evidence="1">
    <location>
        <position position="53"/>
    </location>
</feature>
<dbReference type="OrthoDB" id="411823at2759"/>
<reference evidence="1" key="1">
    <citation type="submission" date="2022-03" db="EMBL/GenBank/DDBJ databases">
        <authorList>
            <person name="Lindestad O."/>
        </authorList>
    </citation>
    <scope>NUCLEOTIDE SEQUENCE</scope>
</reference>
<evidence type="ECO:0000313" key="1">
    <source>
        <dbReference type="EMBL" id="CAH2240024.1"/>
    </source>
</evidence>
<proteinExistence type="predicted"/>
<dbReference type="EMBL" id="CAKXAJ010025468">
    <property type="protein sequence ID" value="CAH2240024.1"/>
    <property type="molecule type" value="Genomic_DNA"/>
</dbReference>
<organism evidence="1 2">
    <name type="scientific">Pararge aegeria aegeria</name>
    <dbReference type="NCBI Taxonomy" id="348720"/>
    <lineage>
        <taxon>Eukaryota</taxon>
        <taxon>Metazoa</taxon>
        <taxon>Ecdysozoa</taxon>
        <taxon>Arthropoda</taxon>
        <taxon>Hexapoda</taxon>
        <taxon>Insecta</taxon>
        <taxon>Pterygota</taxon>
        <taxon>Neoptera</taxon>
        <taxon>Endopterygota</taxon>
        <taxon>Lepidoptera</taxon>
        <taxon>Glossata</taxon>
        <taxon>Ditrysia</taxon>
        <taxon>Papilionoidea</taxon>
        <taxon>Nymphalidae</taxon>
        <taxon>Satyrinae</taxon>
        <taxon>Satyrini</taxon>
        <taxon>Parargina</taxon>
        <taxon>Pararge</taxon>
    </lineage>
</organism>
<protein>
    <submittedName>
        <fullName evidence="1">Jg18071 protein</fullName>
    </submittedName>
</protein>
<keyword evidence="2" id="KW-1185">Reference proteome</keyword>